<feature type="domain" description="SHSP" evidence="3">
    <location>
        <begin position="46"/>
        <end position="158"/>
    </location>
</feature>
<organism evidence="4 5">
    <name type="scientific">Pseudolabrys taiwanensis</name>
    <dbReference type="NCBI Taxonomy" id="331696"/>
    <lineage>
        <taxon>Bacteria</taxon>
        <taxon>Pseudomonadati</taxon>
        <taxon>Pseudomonadota</taxon>
        <taxon>Alphaproteobacteria</taxon>
        <taxon>Hyphomicrobiales</taxon>
        <taxon>Xanthobacteraceae</taxon>
        <taxon>Pseudolabrys</taxon>
    </lineage>
</organism>
<keyword evidence="5" id="KW-1185">Reference proteome</keyword>
<dbReference type="Proteomes" id="UP000254889">
    <property type="component" value="Chromosome"/>
</dbReference>
<dbReference type="InterPro" id="IPR008978">
    <property type="entry name" value="HSP20-like_chaperone"/>
</dbReference>
<comment type="similarity">
    <text evidence="1 2">Belongs to the small heat shock protein (HSP20) family.</text>
</comment>
<dbReference type="PROSITE" id="PS01031">
    <property type="entry name" value="SHSP"/>
    <property type="match status" value="1"/>
</dbReference>
<sequence>MNLKSMLPVGREHGFAGSVSPFVSLQREIDRLFDDFSRGLPALGGNGAAKLLPSMDVTETDKEIEITAELPGLEEKDVQINVADNLLTIRGEKKAEKEEKDKNYRLVERSYGAFERSLQLPEGVNADAIKATIAKGVLKVTVPKPAPAQAKKVEVKSAA</sequence>
<dbReference type="Gene3D" id="2.60.40.790">
    <property type="match status" value="1"/>
</dbReference>
<dbReference type="AlphaFoldDB" id="A0A346A0P2"/>
<evidence type="ECO:0000259" key="3">
    <source>
        <dbReference type="PROSITE" id="PS01031"/>
    </source>
</evidence>
<dbReference type="RefSeq" id="WP_115693118.1">
    <property type="nucleotide sequence ID" value="NZ_CP031417.1"/>
</dbReference>
<dbReference type="InterPro" id="IPR031107">
    <property type="entry name" value="Small_HSP"/>
</dbReference>
<evidence type="ECO:0000313" key="4">
    <source>
        <dbReference type="EMBL" id="AXK82739.1"/>
    </source>
</evidence>
<proteinExistence type="inferred from homology"/>
<gene>
    <name evidence="4" type="ORF">DW352_20750</name>
</gene>
<dbReference type="OrthoDB" id="9808910at2"/>
<dbReference type="CDD" id="cd06464">
    <property type="entry name" value="ACD_sHsps-like"/>
    <property type="match status" value="1"/>
</dbReference>
<name>A0A346A0P2_9HYPH</name>
<accession>A0A346A0P2</accession>
<dbReference type="SUPFAM" id="SSF49764">
    <property type="entry name" value="HSP20-like chaperones"/>
    <property type="match status" value="1"/>
</dbReference>
<protein>
    <submittedName>
        <fullName evidence="4">Hsp20/alpha crystallin family protein</fullName>
    </submittedName>
</protein>
<reference evidence="4 5" key="1">
    <citation type="submission" date="2018-07" db="EMBL/GenBank/DDBJ databases">
        <authorList>
            <person name="Quirk P.G."/>
            <person name="Krulwich T.A."/>
        </authorList>
    </citation>
    <scope>NUCLEOTIDE SEQUENCE [LARGE SCALE GENOMIC DNA]</scope>
    <source>
        <strain evidence="4 5">CC-BB4</strain>
    </source>
</reference>
<dbReference type="EMBL" id="CP031417">
    <property type="protein sequence ID" value="AXK82739.1"/>
    <property type="molecule type" value="Genomic_DNA"/>
</dbReference>
<evidence type="ECO:0000256" key="1">
    <source>
        <dbReference type="PROSITE-ProRule" id="PRU00285"/>
    </source>
</evidence>
<evidence type="ECO:0000256" key="2">
    <source>
        <dbReference type="RuleBase" id="RU003616"/>
    </source>
</evidence>
<dbReference type="Pfam" id="PF00011">
    <property type="entry name" value="HSP20"/>
    <property type="match status" value="1"/>
</dbReference>
<dbReference type="InterPro" id="IPR002068">
    <property type="entry name" value="A-crystallin/Hsp20_dom"/>
</dbReference>
<dbReference type="KEGG" id="ptaw:DW352_20750"/>
<evidence type="ECO:0000313" key="5">
    <source>
        <dbReference type="Proteomes" id="UP000254889"/>
    </source>
</evidence>
<dbReference type="PANTHER" id="PTHR11527">
    <property type="entry name" value="HEAT-SHOCK PROTEIN 20 FAMILY MEMBER"/>
    <property type="match status" value="1"/>
</dbReference>